<feature type="domain" description="BRCA2 OB1" evidence="2">
    <location>
        <begin position="511"/>
        <end position="623"/>
    </location>
</feature>
<evidence type="ECO:0000256" key="1">
    <source>
        <dbReference type="SAM" id="MobiDB-lite"/>
    </source>
</evidence>
<accession>A0A854Q680</accession>
<evidence type="ECO:0000313" key="5">
    <source>
        <dbReference type="Proteomes" id="UP000199727"/>
    </source>
</evidence>
<gene>
    <name evidence="4" type="ORF">C361_04826</name>
</gene>
<dbReference type="InterPro" id="IPR015525">
    <property type="entry name" value="BRCA2"/>
</dbReference>
<evidence type="ECO:0000313" key="4">
    <source>
        <dbReference type="EMBL" id="OXG16457.1"/>
    </source>
</evidence>
<dbReference type="PANTHER" id="PTHR11289:SF0">
    <property type="entry name" value="BREAST CANCER TYPE 2 SUSCEPTIBILITY PROTEIN"/>
    <property type="match status" value="1"/>
</dbReference>
<evidence type="ECO:0000259" key="3">
    <source>
        <dbReference type="Pfam" id="PF09169"/>
    </source>
</evidence>
<dbReference type="SUPFAM" id="SSF81872">
    <property type="entry name" value="BRCA2 helical domain"/>
    <property type="match status" value="1"/>
</dbReference>
<dbReference type="FunFam" id="2.40.50.140:FF:000579">
    <property type="entry name" value="Chromosome 8, whole genome shotgun sequence"/>
    <property type="match status" value="1"/>
</dbReference>
<feature type="compositionally biased region" description="Low complexity" evidence="1">
    <location>
        <begin position="280"/>
        <end position="295"/>
    </location>
</feature>
<feature type="domain" description="Breast cancer type 2 susceptibility protein helical" evidence="3">
    <location>
        <begin position="435"/>
        <end position="504"/>
    </location>
</feature>
<protein>
    <submittedName>
        <fullName evidence="4">Breast cancer 2 susceptibility protein</fullName>
    </submittedName>
</protein>
<organism evidence="4 5">
    <name type="scientific">Cryptococcus neoformans Tu259-1</name>
    <dbReference type="NCBI Taxonomy" id="1230072"/>
    <lineage>
        <taxon>Eukaryota</taxon>
        <taxon>Fungi</taxon>
        <taxon>Dikarya</taxon>
        <taxon>Basidiomycota</taxon>
        <taxon>Agaricomycotina</taxon>
        <taxon>Tremellomycetes</taxon>
        <taxon>Tremellales</taxon>
        <taxon>Cryptococcaceae</taxon>
        <taxon>Cryptococcus</taxon>
        <taxon>Cryptococcus neoformans species complex</taxon>
    </lineage>
</organism>
<dbReference type="SUPFAM" id="SSF50249">
    <property type="entry name" value="Nucleic acid-binding proteins"/>
    <property type="match status" value="2"/>
</dbReference>
<dbReference type="Pfam" id="PF09103">
    <property type="entry name" value="BRCA-2_OB1"/>
    <property type="match status" value="1"/>
</dbReference>
<dbReference type="InterPro" id="IPR012340">
    <property type="entry name" value="NA-bd_OB-fold"/>
</dbReference>
<dbReference type="PANTHER" id="PTHR11289">
    <property type="entry name" value="BREAST CANCER TYPE 2 SUSCEPTIBILITY PROTEIN BRCA2"/>
    <property type="match status" value="1"/>
</dbReference>
<evidence type="ECO:0000259" key="2">
    <source>
        <dbReference type="Pfam" id="PF09103"/>
    </source>
</evidence>
<dbReference type="EMBL" id="AMKT01000067">
    <property type="protein sequence ID" value="OXG16457.1"/>
    <property type="molecule type" value="Genomic_DNA"/>
</dbReference>
<dbReference type="Pfam" id="PF09169">
    <property type="entry name" value="BRCA-2_helical"/>
    <property type="match status" value="1"/>
</dbReference>
<dbReference type="OrthoDB" id="21095at2759"/>
<reference evidence="4 5" key="1">
    <citation type="submission" date="2017-06" db="EMBL/GenBank/DDBJ databases">
        <title>Global population genomics of the pathogenic fungus Cryptococcus neoformans var. grubii.</title>
        <authorList>
            <person name="Cuomo C."/>
            <person name="Litvintseva A."/>
            <person name="Chen Y."/>
            <person name="Young S."/>
            <person name="Zeng Q."/>
            <person name="Chapman S."/>
            <person name="Gujja S."/>
            <person name="Saif S."/>
            <person name="Birren B."/>
        </authorList>
    </citation>
    <scope>NUCLEOTIDE SEQUENCE [LARGE SCALE GENOMIC DNA]</scope>
    <source>
        <strain evidence="4 5">Tu259-1</strain>
    </source>
</reference>
<dbReference type="AlphaFoldDB" id="A0A854Q680"/>
<sequence length="870" mass="97079">MPTASPLRLVPIPGACRVPPHVSAQQDIDDLLSGITAEDLDDFAFAENENRREDGPRTAERTMVADLNTPHMKAEEYVSRAKDAGFSTARGKAIAPPSKTALEKAKRLWHQIGEDGGEEALAANSPSKHQRISVSIEDTPTTPSAGFQAGRGAADPNLLSARSKKAPMAFQEGPTLFHPSVPSSSMIPIIPEPQPGTTAADFRMGFQTGRGTSIAEPSSSAQRKALSMFAEIESTADYLLDINPQSGAPSSFRLASGKSAPTPNRSSVAKVTSLFEDVKSSSSPRSMPSRSLRSSVQHQLPTSQPSTPLRKPLMTTTNTYSGKTKSSAIKTPSTGPRRIGLGVTSTVLRSRPKFVTPFRTTAIPTKGPMTPSLQIQKSLYNPVFDLTMPSQRLSLKQYHLHPQYNTYEELVEMGIPNDICAISPATAQYYRFLFNDNTHVGTDEALAVMRRCGCALVTPEWTKNHWVQILWKLAGEVQARPDLLTEKWSWEEVISQLKYRYEREFGVAQRPLVRRILERDSSPSLPMVLLVSTIHSIDGKDGSVGSLELTDGWYCINAQIDDCLKRAVVKEKIVVGRKLAITGAKLQSSSEGTDVFEARKTCRLVLSGNSTSLARWHARLGMQSQAYISGLSSLSVDGGVITLMDIVIERLFPIAFTNGDRNIRESPWNEEEEKRRQDKWKERYWSERTRLMERKEKEVEKVRDLGALLTQYAIETSPAGLQEESSDTMENEFEELLHAKDLLSRMRNFSSTQISHLARYAQLRLSREMEEGRIEVETELETICPPRDVRDFRMIRFRDGREGHREAFRKGMLSVWDARALGSTILKEGKRYLVSNLVPGKSGDWRVGRRQSSMAEVYLHTRRDTRWVAL</sequence>
<dbReference type="FunFam" id="2.40.50.140:FF:000406">
    <property type="entry name" value="Breast and ovarian cancer susceptibility protein 2 truncated variant"/>
    <property type="match status" value="1"/>
</dbReference>
<feature type="compositionally biased region" description="Polar residues" evidence="1">
    <location>
        <begin position="314"/>
        <end position="334"/>
    </location>
</feature>
<dbReference type="CDD" id="cd04493">
    <property type="entry name" value="BRCA2DBD_OB1"/>
    <property type="match status" value="1"/>
</dbReference>
<proteinExistence type="predicted"/>
<dbReference type="GO" id="GO:0000724">
    <property type="term" value="P:double-strand break repair via homologous recombination"/>
    <property type="evidence" value="ECO:0007669"/>
    <property type="project" value="InterPro"/>
</dbReference>
<feature type="region of interest" description="Disordered" evidence="1">
    <location>
        <begin position="276"/>
        <end position="340"/>
    </location>
</feature>
<dbReference type="InterPro" id="IPR036315">
    <property type="entry name" value="BRCA2_hlx_sf"/>
</dbReference>
<name>A0A854Q680_CRYNE</name>
<feature type="compositionally biased region" description="Polar residues" evidence="1">
    <location>
        <begin position="296"/>
        <end position="307"/>
    </location>
</feature>
<dbReference type="InterPro" id="IPR015187">
    <property type="entry name" value="BRCA2_OB_1"/>
</dbReference>
<dbReference type="InterPro" id="IPR015252">
    <property type="entry name" value="BRCA2_hlx"/>
</dbReference>
<dbReference type="GO" id="GO:0006355">
    <property type="term" value="P:regulation of DNA-templated transcription"/>
    <property type="evidence" value="ECO:0007669"/>
    <property type="project" value="TreeGrafter"/>
</dbReference>
<comment type="caution">
    <text evidence="4">The sequence shown here is derived from an EMBL/GenBank/DDBJ whole genome shotgun (WGS) entry which is preliminary data.</text>
</comment>
<dbReference type="Proteomes" id="UP000199727">
    <property type="component" value="Unassembled WGS sequence"/>
</dbReference>
<dbReference type="Gene3D" id="2.40.50.140">
    <property type="entry name" value="Nucleic acid-binding proteins"/>
    <property type="match status" value="3"/>
</dbReference>